<accession>A0A9W6B4F4</accession>
<proteinExistence type="predicted"/>
<dbReference type="EMBL" id="BRVP01000004">
    <property type="protein sequence ID" value="GLB51647.1"/>
    <property type="molecule type" value="Genomic_DNA"/>
</dbReference>
<dbReference type="PROSITE" id="PS51257">
    <property type="entry name" value="PROKAR_LIPOPROTEIN"/>
    <property type="match status" value="1"/>
</dbReference>
<dbReference type="SUPFAM" id="SSF103647">
    <property type="entry name" value="TSP type-3 repeat"/>
    <property type="match status" value="1"/>
</dbReference>
<name>A0A9W6B4F4_9FLAO</name>
<evidence type="ECO:0000313" key="2">
    <source>
        <dbReference type="EMBL" id="GLB51647.1"/>
    </source>
</evidence>
<dbReference type="RefSeq" id="WP_281752403.1">
    <property type="nucleotide sequence ID" value="NZ_BRVP01000004.1"/>
</dbReference>
<feature type="compositionally biased region" description="Acidic residues" evidence="1">
    <location>
        <begin position="99"/>
        <end position="128"/>
    </location>
</feature>
<feature type="compositionally biased region" description="Acidic residues" evidence="1">
    <location>
        <begin position="219"/>
        <end position="239"/>
    </location>
</feature>
<gene>
    <name evidence="2" type="ORF">NBRC110019_06860</name>
</gene>
<dbReference type="InterPro" id="IPR028974">
    <property type="entry name" value="TSP_type-3_rpt"/>
</dbReference>
<protein>
    <submittedName>
        <fullName evidence="2">Uncharacterized protein</fullName>
    </submittedName>
</protein>
<sequence length="362" mass="39366">MKITYKSLLYISLAATTLFYSCDNEIVDYGQTIDDVETGTADLTDTDGDGLSDVAENMLLGQDTDSDNIPDYLDDDDDNDGVLTVDEMPDENGNGVPDDSYDLDGDDIPNYLDTDDDGDGVLTEDEGPLVIQDTDEDGVLDYLDDDDDNDGVPTLVENGGTLQNSDSDGTPDYLDTDDDNDGILTMYEDYENGLDSDGDGILNYLEEDDDGDGKLSDFENADPDGDGDPVDAYDSDGDGTPDYLDIYNYDMTSCDGSDSVVDNFALFDLELYVSDVMEANLPTGASITVSFHTSENGAYYNNNMVSSTTDYVNSSQSEDIVYMRIMDNITSTFTIEELYLFVIVPDTAGGTAVYDTFGNECL</sequence>
<feature type="region of interest" description="Disordered" evidence="1">
    <location>
        <begin position="85"/>
        <end position="128"/>
    </location>
</feature>
<organism evidence="2 3">
    <name type="scientific">Neptunitalea chrysea</name>
    <dbReference type="NCBI Taxonomy" id="1647581"/>
    <lineage>
        <taxon>Bacteria</taxon>
        <taxon>Pseudomonadati</taxon>
        <taxon>Bacteroidota</taxon>
        <taxon>Flavobacteriia</taxon>
        <taxon>Flavobacteriales</taxon>
        <taxon>Flavobacteriaceae</taxon>
        <taxon>Neptunitalea</taxon>
    </lineage>
</organism>
<feature type="region of interest" description="Disordered" evidence="1">
    <location>
        <begin position="145"/>
        <end position="239"/>
    </location>
</feature>
<dbReference type="GO" id="GO:0005509">
    <property type="term" value="F:calcium ion binding"/>
    <property type="evidence" value="ECO:0007669"/>
    <property type="project" value="InterPro"/>
</dbReference>
<evidence type="ECO:0000256" key="1">
    <source>
        <dbReference type="SAM" id="MobiDB-lite"/>
    </source>
</evidence>
<dbReference type="AlphaFoldDB" id="A0A9W6B4F4"/>
<comment type="caution">
    <text evidence="2">The sequence shown here is derived from an EMBL/GenBank/DDBJ whole genome shotgun (WGS) entry which is preliminary data.</text>
</comment>
<evidence type="ECO:0000313" key="3">
    <source>
        <dbReference type="Proteomes" id="UP001143545"/>
    </source>
</evidence>
<dbReference type="Proteomes" id="UP001143545">
    <property type="component" value="Unassembled WGS sequence"/>
</dbReference>
<keyword evidence="3" id="KW-1185">Reference proteome</keyword>
<reference evidence="2" key="1">
    <citation type="submission" date="2022-07" db="EMBL/GenBank/DDBJ databases">
        <title>Taxonomy of Novel Oxalotrophic and Methylotrophic Bacteria.</title>
        <authorList>
            <person name="Sahin N."/>
            <person name="Tani A."/>
        </authorList>
    </citation>
    <scope>NUCLEOTIDE SEQUENCE</scope>
    <source>
        <strain evidence="2">AM327</strain>
    </source>
</reference>
<dbReference type="Gene3D" id="4.10.1080.10">
    <property type="entry name" value="TSP type-3 repeat"/>
    <property type="match status" value="1"/>
</dbReference>
<feature type="compositionally biased region" description="Acidic residues" evidence="1">
    <location>
        <begin position="188"/>
        <end position="198"/>
    </location>
</feature>